<dbReference type="Proteomes" id="UP001432209">
    <property type="component" value="Chromosome"/>
</dbReference>
<dbReference type="EMBL" id="CP109495">
    <property type="protein sequence ID" value="WUX55041.1"/>
    <property type="molecule type" value="Genomic_DNA"/>
</dbReference>
<proteinExistence type="predicted"/>
<protein>
    <submittedName>
        <fullName evidence="1">Uncharacterized protein</fullName>
    </submittedName>
</protein>
<keyword evidence="2" id="KW-1185">Reference proteome</keyword>
<sequence length="124" mass="14274">MPQTDGARLFRETWIASVRKHYPGEPKAGYVTPWDETPDWERHAAGAVHDQVSQFLRVSDGHASRLSREQKGRFVATCWTAQMYKHFEDPKPGYVADWSALPEWQRETDADIFEAIEKSTTAHN</sequence>
<dbReference type="RefSeq" id="WP_329078716.1">
    <property type="nucleotide sequence ID" value="NZ_CP109393.1"/>
</dbReference>
<dbReference type="GeneID" id="91341910"/>
<accession>A0ABZ2A9H3</accession>
<evidence type="ECO:0000313" key="1">
    <source>
        <dbReference type="EMBL" id="WUX55041.1"/>
    </source>
</evidence>
<gene>
    <name evidence="1" type="ORF">OG442_27875</name>
</gene>
<organism evidence="1 2">
    <name type="scientific">Streptomyces niveus</name>
    <name type="common">Streptomyces spheroides</name>
    <dbReference type="NCBI Taxonomy" id="193462"/>
    <lineage>
        <taxon>Bacteria</taxon>
        <taxon>Bacillati</taxon>
        <taxon>Actinomycetota</taxon>
        <taxon>Actinomycetes</taxon>
        <taxon>Kitasatosporales</taxon>
        <taxon>Streptomycetaceae</taxon>
        <taxon>Streptomyces</taxon>
    </lineage>
</organism>
<reference evidence="1" key="1">
    <citation type="submission" date="2022-10" db="EMBL/GenBank/DDBJ databases">
        <title>The complete genomes of actinobacterial strains from the NBC collection.</title>
        <authorList>
            <person name="Joergensen T.S."/>
            <person name="Alvarez Arevalo M."/>
            <person name="Sterndorff E.B."/>
            <person name="Faurdal D."/>
            <person name="Vuksanovic O."/>
            <person name="Mourched A.-S."/>
            <person name="Charusanti P."/>
            <person name="Shaw S."/>
            <person name="Blin K."/>
            <person name="Weber T."/>
        </authorList>
    </citation>
    <scope>NUCLEOTIDE SEQUENCE</scope>
    <source>
        <strain evidence="1">NBC_01432</strain>
    </source>
</reference>
<evidence type="ECO:0000313" key="2">
    <source>
        <dbReference type="Proteomes" id="UP001432209"/>
    </source>
</evidence>
<name>A0ABZ2A9H3_STRNV</name>